<evidence type="ECO:0000259" key="5">
    <source>
        <dbReference type="Pfam" id="PF03717"/>
    </source>
</evidence>
<dbReference type="Proteomes" id="UP000032336">
    <property type="component" value="Unassembled WGS sequence"/>
</dbReference>
<dbReference type="InterPro" id="IPR050515">
    <property type="entry name" value="Beta-lactam/transpept"/>
</dbReference>
<keyword evidence="6" id="KW-0808">Transferase</keyword>
<name>A0A0D8FUL3_9ACTN</name>
<dbReference type="InterPro" id="IPR001460">
    <property type="entry name" value="PCN-bd_Tpept"/>
</dbReference>
<gene>
    <name evidence="6" type="primary">pbpB2</name>
    <name evidence="6" type="ORF">FEAC_15780</name>
</gene>
<dbReference type="EMBL" id="JXUW01000013">
    <property type="protein sequence ID" value="KJE76649.1"/>
    <property type="molecule type" value="Genomic_DNA"/>
</dbReference>
<dbReference type="STRING" id="1121877.FEAC_15780"/>
<proteinExistence type="inferred from homology"/>
<evidence type="ECO:0000256" key="1">
    <source>
        <dbReference type="ARBA" id="ARBA00004370"/>
    </source>
</evidence>
<dbReference type="eggNOG" id="COG0768">
    <property type="taxonomic scope" value="Bacteria"/>
</dbReference>
<dbReference type="PANTHER" id="PTHR30627">
    <property type="entry name" value="PEPTIDOGLYCAN D,D-TRANSPEPTIDASE"/>
    <property type="match status" value="1"/>
</dbReference>
<comment type="subcellular location">
    <subcellularLocation>
        <location evidence="1">Membrane</location>
    </subcellularLocation>
</comment>
<evidence type="ECO:0000256" key="3">
    <source>
        <dbReference type="ARBA" id="ARBA00023136"/>
    </source>
</evidence>
<evidence type="ECO:0000259" key="4">
    <source>
        <dbReference type="Pfam" id="PF00905"/>
    </source>
</evidence>
<comment type="similarity">
    <text evidence="2">Belongs to the transpeptidase family.</text>
</comment>
<dbReference type="SUPFAM" id="SSF56601">
    <property type="entry name" value="beta-lactamase/transpeptidase-like"/>
    <property type="match status" value="1"/>
</dbReference>
<dbReference type="InterPro" id="IPR012338">
    <property type="entry name" value="Beta-lactam/transpept-like"/>
</dbReference>
<dbReference type="Pfam" id="PF03717">
    <property type="entry name" value="PBP_dimer"/>
    <property type="match status" value="1"/>
</dbReference>
<dbReference type="GO" id="GO:0005886">
    <property type="term" value="C:plasma membrane"/>
    <property type="evidence" value="ECO:0007669"/>
    <property type="project" value="TreeGrafter"/>
</dbReference>
<dbReference type="InterPro" id="IPR005311">
    <property type="entry name" value="PBP_dimer"/>
</dbReference>
<sequence length="598" mass="62631">MVAKRRSRRTRLTLLACGVVTLALIVQLLRVTVLASPSYTNLATQEPETTVTLPGLRGSILARNGQVLAMSELRDTILADPLLIKNPLPEAATLAKLLSLPTAQVEHALTVKGGYSVVAQLVTQSIGSKIETMALNGVLPGINVEPGQARYYPAGSLAEPVLGRVGANDNGLFGLEYQYQKLLAGKNGYAVEQTATGNLPLPNSIVKKQAPVQGRSLKLTIDPYLQAYAEQAVAGEMQKTNAIGGTAVVMDVATGQILAMVSLSAPPLPGAKPLANGGQPVDVKRALPTQSWINQAVAYSYEPGSVAKIATFTAALQDHLITPTSTEVVPGHLNIGGSIFHDAEPHPTEVLSMGQILAQSSNVGTIEIARRLGPARLLASFQRFGWGEPTGLAFPGETQGYLKPISQWSATAIGSTPIGQDQLVTPLQILDSYNAIANGGVMVAPKLVLGTVGSNGKLSPLSSPAPHRVVPASIDKEMVHLLSGVTGANATAPDATIPGYVVAGKTGTSQKPLHTQAGYQMGAYWGTFVGMVPAQHPVLSAVVMLDQPVPIYGGMTAAPVFSQIMRYALARYGVTPTGTIDTSLLPHTAKSSSRRSRE</sequence>
<dbReference type="EC" id="2.4.1.129" evidence="6"/>
<dbReference type="GO" id="GO:0008658">
    <property type="term" value="F:penicillin binding"/>
    <property type="evidence" value="ECO:0007669"/>
    <property type="project" value="InterPro"/>
</dbReference>
<evidence type="ECO:0000313" key="6">
    <source>
        <dbReference type="EMBL" id="KJE76649.1"/>
    </source>
</evidence>
<keyword evidence="3" id="KW-0472">Membrane</keyword>
<protein>
    <submittedName>
        <fullName evidence="6">Penicillin-binding protein PbpB</fullName>
        <ecNumber evidence="6">2.4.1.129</ecNumber>
    </submittedName>
</protein>
<keyword evidence="7" id="KW-1185">Reference proteome</keyword>
<dbReference type="SUPFAM" id="SSF56519">
    <property type="entry name" value="Penicillin binding protein dimerisation domain"/>
    <property type="match status" value="1"/>
</dbReference>
<dbReference type="GO" id="GO:0016757">
    <property type="term" value="F:glycosyltransferase activity"/>
    <property type="evidence" value="ECO:0007669"/>
    <property type="project" value="UniProtKB-KW"/>
</dbReference>
<dbReference type="Gene3D" id="3.30.450.330">
    <property type="match status" value="1"/>
</dbReference>
<keyword evidence="6" id="KW-0328">Glycosyltransferase</keyword>
<dbReference type="GO" id="GO:0071555">
    <property type="term" value="P:cell wall organization"/>
    <property type="evidence" value="ECO:0007669"/>
    <property type="project" value="TreeGrafter"/>
</dbReference>
<dbReference type="Gene3D" id="3.90.1310.10">
    <property type="entry name" value="Penicillin-binding protein 2a (Domain 2)"/>
    <property type="match status" value="1"/>
</dbReference>
<evidence type="ECO:0000313" key="7">
    <source>
        <dbReference type="Proteomes" id="UP000032336"/>
    </source>
</evidence>
<dbReference type="PANTHER" id="PTHR30627:SF1">
    <property type="entry name" value="PEPTIDOGLYCAN D,D-TRANSPEPTIDASE FTSI"/>
    <property type="match status" value="1"/>
</dbReference>
<organism evidence="6 7">
    <name type="scientific">Ferrimicrobium acidiphilum DSM 19497</name>
    <dbReference type="NCBI Taxonomy" id="1121877"/>
    <lineage>
        <taxon>Bacteria</taxon>
        <taxon>Bacillati</taxon>
        <taxon>Actinomycetota</taxon>
        <taxon>Acidimicrobiia</taxon>
        <taxon>Acidimicrobiales</taxon>
        <taxon>Acidimicrobiaceae</taxon>
        <taxon>Ferrimicrobium</taxon>
    </lineage>
</organism>
<dbReference type="AlphaFoldDB" id="A0A0D8FUL3"/>
<dbReference type="PATRIC" id="fig|1121877.4.peg.1752"/>
<feature type="domain" description="Penicillin-binding protein dimerisation" evidence="5">
    <location>
        <begin position="54"/>
        <end position="198"/>
    </location>
</feature>
<reference evidence="6 7" key="1">
    <citation type="submission" date="2015-01" db="EMBL/GenBank/DDBJ databases">
        <title>Draft genome of the acidophilic iron oxidizer Ferrimicrobium acidiphilum strain T23.</title>
        <authorList>
            <person name="Poehlein A."/>
            <person name="Eisen S."/>
            <person name="Schloemann M."/>
            <person name="Johnson B.D."/>
            <person name="Daniel R."/>
            <person name="Muehling M."/>
        </authorList>
    </citation>
    <scope>NUCLEOTIDE SEQUENCE [LARGE SCALE GENOMIC DNA]</scope>
    <source>
        <strain evidence="6 7">T23</strain>
    </source>
</reference>
<evidence type="ECO:0000256" key="2">
    <source>
        <dbReference type="ARBA" id="ARBA00007171"/>
    </source>
</evidence>
<dbReference type="InterPro" id="IPR036138">
    <property type="entry name" value="PBP_dimer_sf"/>
</dbReference>
<comment type="caution">
    <text evidence="6">The sequence shown here is derived from an EMBL/GenBank/DDBJ whole genome shotgun (WGS) entry which is preliminary data.</text>
</comment>
<feature type="domain" description="Penicillin-binding protein transpeptidase" evidence="4">
    <location>
        <begin position="245"/>
        <end position="565"/>
    </location>
</feature>
<accession>A0A0D8FUL3</accession>
<dbReference type="Pfam" id="PF00905">
    <property type="entry name" value="Transpeptidase"/>
    <property type="match status" value="1"/>
</dbReference>
<dbReference type="Gene3D" id="3.40.710.10">
    <property type="entry name" value="DD-peptidase/beta-lactamase superfamily"/>
    <property type="match status" value="1"/>
</dbReference>